<gene>
    <name evidence="1" type="ORF">B6S12_01305</name>
</gene>
<dbReference type="RefSeq" id="WP_111229018.1">
    <property type="nucleotide sequence ID" value="NZ_NBIU01000002.1"/>
</dbReference>
<proteinExistence type="predicted"/>
<organism evidence="1 2">
    <name type="scientific">Helicobacter valdiviensis</name>
    <dbReference type="NCBI Taxonomy" id="1458358"/>
    <lineage>
        <taxon>Bacteria</taxon>
        <taxon>Pseudomonadati</taxon>
        <taxon>Campylobacterota</taxon>
        <taxon>Epsilonproteobacteria</taxon>
        <taxon>Campylobacterales</taxon>
        <taxon>Helicobacteraceae</taxon>
        <taxon>Helicobacter</taxon>
    </lineage>
</organism>
<accession>A0A2W6MY16</accession>
<evidence type="ECO:0000313" key="2">
    <source>
        <dbReference type="Proteomes" id="UP000249746"/>
    </source>
</evidence>
<dbReference type="Proteomes" id="UP000249746">
    <property type="component" value="Unassembled WGS sequence"/>
</dbReference>
<sequence length="99" mass="10875">MKKLVLLMISIGILSFSGCSSNEDKNLVYGSSNCNEAKRICLDKCAKQGKSRMICLDECEKARGMCEAIKVKGCLQDCNIQYGKGTPAAEQCKLRCTKK</sequence>
<evidence type="ECO:0008006" key="3">
    <source>
        <dbReference type="Google" id="ProtNLM"/>
    </source>
</evidence>
<dbReference type="AlphaFoldDB" id="A0A2W6MY16"/>
<dbReference type="OrthoDB" id="5325360at2"/>
<keyword evidence="2" id="KW-1185">Reference proteome</keyword>
<comment type="caution">
    <text evidence="1">The sequence shown here is derived from an EMBL/GenBank/DDBJ whole genome shotgun (WGS) entry which is preliminary data.</text>
</comment>
<reference evidence="1 2" key="1">
    <citation type="submission" date="2017-03" db="EMBL/GenBank/DDBJ databases">
        <title>Genomic and clinical evidence uncovers the enterohepatic species Helicobacter valdiviensis as a potential human intestinal pathogen.</title>
        <authorList>
            <person name="Fresia P."/>
            <person name="Jara R."/>
            <person name="Sierra R."/>
            <person name="Ferres I."/>
            <person name="Greif G."/>
            <person name="Iraola G."/>
            <person name="Collado L."/>
        </authorList>
    </citation>
    <scope>NUCLEOTIDE SEQUENCE [LARGE SCALE GENOMIC DNA]</scope>
    <source>
        <strain evidence="1 2">WBE14</strain>
    </source>
</reference>
<dbReference type="EMBL" id="NBIU01000002">
    <property type="protein sequence ID" value="PZT48959.1"/>
    <property type="molecule type" value="Genomic_DNA"/>
</dbReference>
<protein>
    <recommendedName>
        <fullName evidence="3">Lipoprotein</fullName>
    </recommendedName>
</protein>
<evidence type="ECO:0000313" key="1">
    <source>
        <dbReference type="EMBL" id="PZT48959.1"/>
    </source>
</evidence>
<dbReference type="PROSITE" id="PS51257">
    <property type="entry name" value="PROKAR_LIPOPROTEIN"/>
    <property type="match status" value="1"/>
</dbReference>
<name>A0A2W6MY16_9HELI</name>